<proteinExistence type="predicted"/>
<name>A0A7S3V4W5_9STRA</name>
<evidence type="ECO:0000313" key="1">
    <source>
        <dbReference type="EMBL" id="CAE0457438.1"/>
    </source>
</evidence>
<protein>
    <recommendedName>
        <fullName evidence="2">Thioesterase domain-containing protein</fullName>
    </recommendedName>
</protein>
<evidence type="ECO:0008006" key="2">
    <source>
        <dbReference type="Google" id="ProtNLM"/>
    </source>
</evidence>
<dbReference type="AlphaFoldDB" id="A0A7S3V4W5"/>
<accession>A0A7S3V4W5</accession>
<gene>
    <name evidence="1" type="ORF">CDEB00056_LOCUS2279</name>
</gene>
<reference evidence="1" key="1">
    <citation type="submission" date="2021-01" db="EMBL/GenBank/DDBJ databases">
        <authorList>
            <person name="Corre E."/>
            <person name="Pelletier E."/>
            <person name="Niang G."/>
            <person name="Scheremetjew M."/>
            <person name="Finn R."/>
            <person name="Kale V."/>
            <person name="Holt S."/>
            <person name="Cochrane G."/>
            <person name="Meng A."/>
            <person name="Brown T."/>
            <person name="Cohen L."/>
        </authorList>
    </citation>
    <scope>NUCLEOTIDE SEQUENCE</scope>
    <source>
        <strain evidence="1">MM31A-1</strain>
    </source>
</reference>
<dbReference type="EMBL" id="HBIO01003331">
    <property type="protein sequence ID" value="CAE0457438.1"/>
    <property type="molecule type" value="Transcribed_RNA"/>
</dbReference>
<sequence length="413" mass="46590">MLKRSSRSRLAMQLKILVQMALICKMTTMAWFVPPSSVGYFTKTALTDSRGQSATISNIIARRRGRRHFLAKESSEHDNNNISTSSTTTPPLSSFISEPFRLWIEDTDAYGVKFNANYIRSYERALYQFAHKHRQLNNWDSSSQQGGVLIQYPDFYLTKVTNHKFRISPGLGEEFVITGERIEERGLDGTSGSTEDDESTETETWSLEMLNYTEEDSSSEKVKTSPLKYNNAVVTIAAPKKIDASSKTFIESFIHDDDMDDPSLTILDSQYFALHRDEFDLHMPGIVPIRTALTLFERSRSTFIGGPDALRRMQEDDNLLWVVTSVDDMAVNTSPGINADILPGTCVRVDSVFELKRKGMIIECKQQIVTGSVKDSEVVISQGIVTLCAIDSVKKRPTKIPEHVRDTLMRNSK</sequence>
<organism evidence="1">
    <name type="scientific">Chaetoceros debilis</name>
    <dbReference type="NCBI Taxonomy" id="122233"/>
    <lineage>
        <taxon>Eukaryota</taxon>
        <taxon>Sar</taxon>
        <taxon>Stramenopiles</taxon>
        <taxon>Ochrophyta</taxon>
        <taxon>Bacillariophyta</taxon>
        <taxon>Coscinodiscophyceae</taxon>
        <taxon>Chaetocerotophycidae</taxon>
        <taxon>Chaetocerotales</taxon>
        <taxon>Chaetocerotaceae</taxon>
        <taxon>Chaetoceros</taxon>
    </lineage>
</organism>
<dbReference type="Gene3D" id="3.10.129.10">
    <property type="entry name" value="Hotdog Thioesterase"/>
    <property type="match status" value="1"/>
</dbReference>